<accession>A0A382VF34</accession>
<feature type="non-terminal residue" evidence="1">
    <location>
        <position position="264"/>
    </location>
</feature>
<evidence type="ECO:0000313" key="1">
    <source>
        <dbReference type="EMBL" id="SVD44491.1"/>
    </source>
</evidence>
<dbReference type="EMBL" id="UINC01151090">
    <property type="protein sequence ID" value="SVD44491.1"/>
    <property type="molecule type" value="Genomic_DNA"/>
</dbReference>
<proteinExistence type="predicted"/>
<name>A0A382VF34_9ZZZZ</name>
<reference evidence="1" key="1">
    <citation type="submission" date="2018-05" db="EMBL/GenBank/DDBJ databases">
        <authorList>
            <person name="Lanie J.A."/>
            <person name="Ng W.-L."/>
            <person name="Kazmierczak K.M."/>
            <person name="Andrzejewski T.M."/>
            <person name="Davidsen T.M."/>
            <person name="Wayne K.J."/>
            <person name="Tettelin H."/>
            <person name="Glass J.I."/>
            <person name="Rusch D."/>
            <person name="Podicherti R."/>
            <person name="Tsui H.-C.T."/>
            <person name="Winkler M.E."/>
        </authorList>
    </citation>
    <scope>NUCLEOTIDE SEQUENCE</scope>
</reference>
<sequence>MKKFLGILLLGIGIVLLIPDKTFAENCDLTLSSAADSRYYCEDGNVMTITSDGSIERVWTNIDPGHDSNGGTASTGVTIDNRGTLYARQSATNKTGRTTVYFDESTNGTLINSGTISADSKRAVSAGINDDSTNFTLTNTGTIQASCWAAPNKVADTTQQCTSGTGTHAVYVKGSGATITNEADGIIKADDYILSVSASDSTITNRGQIISDNTSGSGEEYALFFGQGANGTKIHNYGTITSGKYTVTIQDNANNNDNIELTNY</sequence>
<dbReference type="AlphaFoldDB" id="A0A382VF34"/>
<protein>
    <submittedName>
        <fullName evidence="1">Uncharacterized protein</fullName>
    </submittedName>
</protein>
<gene>
    <name evidence="1" type="ORF">METZ01_LOCUS397345</name>
</gene>
<organism evidence="1">
    <name type="scientific">marine metagenome</name>
    <dbReference type="NCBI Taxonomy" id="408172"/>
    <lineage>
        <taxon>unclassified sequences</taxon>
        <taxon>metagenomes</taxon>
        <taxon>ecological metagenomes</taxon>
    </lineage>
</organism>